<reference evidence="1" key="3">
    <citation type="submission" date="2023-05" db="EMBL/GenBank/DDBJ databases">
        <authorList>
            <person name="Smith C.H."/>
        </authorList>
    </citation>
    <scope>NUCLEOTIDE SEQUENCE</scope>
    <source>
        <strain evidence="1">CHS0354</strain>
        <tissue evidence="1">Mantle</tissue>
    </source>
</reference>
<accession>A0AAE0RWY5</accession>
<gene>
    <name evidence="1" type="ORF">CHS0354_024699</name>
</gene>
<proteinExistence type="predicted"/>
<dbReference type="Proteomes" id="UP001195483">
    <property type="component" value="Unassembled WGS sequence"/>
</dbReference>
<evidence type="ECO:0000313" key="1">
    <source>
        <dbReference type="EMBL" id="KAK3581166.1"/>
    </source>
</evidence>
<dbReference type="AlphaFoldDB" id="A0AAE0RWY5"/>
<comment type="caution">
    <text evidence="1">The sequence shown here is derived from an EMBL/GenBank/DDBJ whole genome shotgun (WGS) entry which is preliminary data.</text>
</comment>
<keyword evidence="2" id="KW-1185">Reference proteome</keyword>
<sequence length="109" mass="11985">MLLKVPLFLVNQAYVEEGVILNIHIVNKFHMLDVSENHTNISTQAKNAAQRNDHADLLAGIAKSSSSCKSHVVGRGMCLCQRGGNSYSDHGRTSSVWLSYQLKGPHLLL</sequence>
<dbReference type="EMBL" id="JAEAOA010001462">
    <property type="protein sequence ID" value="KAK3581166.1"/>
    <property type="molecule type" value="Genomic_DNA"/>
</dbReference>
<evidence type="ECO:0000313" key="2">
    <source>
        <dbReference type="Proteomes" id="UP001195483"/>
    </source>
</evidence>
<protein>
    <submittedName>
        <fullName evidence="1">Uncharacterized protein</fullName>
    </submittedName>
</protein>
<reference evidence="1" key="1">
    <citation type="journal article" date="2021" name="Genome Biol. Evol.">
        <title>A High-Quality Reference Genome for a Parasitic Bivalve with Doubly Uniparental Inheritance (Bivalvia: Unionida).</title>
        <authorList>
            <person name="Smith C.H."/>
        </authorList>
    </citation>
    <scope>NUCLEOTIDE SEQUENCE</scope>
    <source>
        <strain evidence="1">CHS0354</strain>
    </source>
</reference>
<reference evidence="1" key="2">
    <citation type="journal article" date="2021" name="Genome Biol. Evol.">
        <title>Developing a high-quality reference genome for a parasitic bivalve with doubly uniparental inheritance (Bivalvia: Unionida).</title>
        <authorList>
            <person name="Smith C.H."/>
        </authorList>
    </citation>
    <scope>NUCLEOTIDE SEQUENCE</scope>
    <source>
        <strain evidence="1">CHS0354</strain>
        <tissue evidence="1">Mantle</tissue>
    </source>
</reference>
<name>A0AAE0RWY5_9BIVA</name>
<organism evidence="1 2">
    <name type="scientific">Potamilus streckersoni</name>
    <dbReference type="NCBI Taxonomy" id="2493646"/>
    <lineage>
        <taxon>Eukaryota</taxon>
        <taxon>Metazoa</taxon>
        <taxon>Spiralia</taxon>
        <taxon>Lophotrochozoa</taxon>
        <taxon>Mollusca</taxon>
        <taxon>Bivalvia</taxon>
        <taxon>Autobranchia</taxon>
        <taxon>Heteroconchia</taxon>
        <taxon>Palaeoheterodonta</taxon>
        <taxon>Unionida</taxon>
        <taxon>Unionoidea</taxon>
        <taxon>Unionidae</taxon>
        <taxon>Ambleminae</taxon>
        <taxon>Lampsilini</taxon>
        <taxon>Potamilus</taxon>
    </lineage>
</organism>